<evidence type="ECO:0000256" key="2">
    <source>
        <dbReference type="ARBA" id="ARBA00022722"/>
    </source>
</evidence>
<comment type="similarity">
    <text evidence="5 6">Belongs to the XseA family.</text>
</comment>
<keyword evidence="2 5" id="KW-0540">Nuclease</keyword>
<evidence type="ECO:0000313" key="11">
    <source>
        <dbReference type="Proteomes" id="UP001595630"/>
    </source>
</evidence>
<feature type="coiled-coil region" evidence="7">
    <location>
        <begin position="287"/>
        <end position="335"/>
    </location>
</feature>
<evidence type="ECO:0000256" key="6">
    <source>
        <dbReference type="RuleBase" id="RU004355"/>
    </source>
</evidence>
<dbReference type="InterPro" id="IPR020579">
    <property type="entry name" value="Exonuc_VII_lsu_C"/>
</dbReference>
<dbReference type="Pfam" id="PF13742">
    <property type="entry name" value="tRNA_anti_2"/>
    <property type="match status" value="1"/>
</dbReference>
<sequence length="458" mass="50466">MLKDPFERLALDREILTVSQLNGRARMLLEDVFAQIWVEGEISNLARPASGHVYFTLKDSSAQVRCALFRQSAQRVRQALRDGLAVKVRGKVSLFEGRGDYQLILDSVEPAGDGALRLAFEALKERLGAEGLFAAEGKRALPAHPRRIGIVSSPTGAVIRDIVSVFGRRAPQVELTLVPTAVQGRDATAQIVRALQLADVQGFDALILARGGGSLEDLWCFNEEAVARAVAGCQTPIVCAVGHETDVSIADFVADVRAPTPSAAAELLAPHSGDLELRLEVLRRRLLHCARERLKREQLRLDGLTRRLRHPGERLQQQAQRVDDLEQRLLRAVDRRLCAGQERLARLDTRLAAQHPGRALKLLGQRVEHLQARLPRAMRAQLDVRQQRLQGLAQTLQVVSPLATLGRGYSILLDDRGQAIRSPGQVRPGQHLRALLGEGELALRVEAPEREPATLPLL</sequence>
<dbReference type="Pfam" id="PF02601">
    <property type="entry name" value="Exonuc_VII_L"/>
    <property type="match status" value="1"/>
</dbReference>
<dbReference type="PANTHER" id="PTHR30008:SF0">
    <property type="entry name" value="EXODEOXYRIBONUCLEASE 7 LARGE SUBUNIT"/>
    <property type="match status" value="1"/>
</dbReference>
<keyword evidence="3 5" id="KW-0378">Hydrolase</keyword>
<comment type="subcellular location">
    <subcellularLocation>
        <location evidence="5 6">Cytoplasm</location>
    </subcellularLocation>
</comment>
<feature type="domain" description="Exonuclease VII large subunit C-terminal" evidence="8">
    <location>
        <begin position="132"/>
        <end position="442"/>
    </location>
</feature>
<dbReference type="PANTHER" id="PTHR30008">
    <property type="entry name" value="EXODEOXYRIBONUCLEASE 7 LARGE SUBUNIT"/>
    <property type="match status" value="1"/>
</dbReference>
<evidence type="ECO:0000259" key="9">
    <source>
        <dbReference type="Pfam" id="PF13742"/>
    </source>
</evidence>
<keyword evidence="11" id="KW-1185">Reference proteome</keyword>
<comment type="caution">
    <text evidence="10">The sequence shown here is derived from an EMBL/GenBank/DDBJ whole genome shotgun (WGS) entry which is preliminary data.</text>
</comment>
<proteinExistence type="inferred from homology"/>
<dbReference type="NCBIfam" id="TIGR00237">
    <property type="entry name" value="xseA"/>
    <property type="match status" value="1"/>
</dbReference>
<dbReference type="InterPro" id="IPR025824">
    <property type="entry name" value="OB-fold_nuc-bd_dom"/>
</dbReference>
<evidence type="ECO:0000313" key="10">
    <source>
        <dbReference type="EMBL" id="MFC3606482.1"/>
    </source>
</evidence>
<keyword evidence="7" id="KW-0175">Coiled coil</keyword>
<evidence type="ECO:0000256" key="5">
    <source>
        <dbReference type="HAMAP-Rule" id="MF_00378"/>
    </source>
</evidence>
<dbReference type="EC" id="3.1.11.6" evidence="5"/>
<evidence type="ECO:0000256" key="7">
    <source>
        <dbReference type="SAM" id="Coils"/>
    </source>
</evidence>
<dbReference type="Proteomes" id="UP001595630">
    <property type="component" value="Unassembled WGS sequence"/>
</dbReference>
<dbReference type="CDD" id="cd04489">
    <property type="entry name" value="ExoVII_LU_OBF"/>
    <property type="match status" value="1"/>
</dbReference>
<feature type="domain" description="OB-fold nucleic acid binding" evidence="9">
    <location>
        <begin position="16"/>
        <end position="108"/>
    </location>
</feature>
<organism evidence="10 11">
    <name type="scientific">Stutzerimonas tarimensis</name>
    <dbReference type="NCBI Taxonomy" id="1507735"/>
    <lineage>
        <taxon>Bacteria</taxon>
        <taxon>Pseudomonadati</taxon>
        <taxon>Pseudomonadota</taxon>
        <taxon>Gammaproteobacteria</taxon>
        <taxon>Pseudomonadales</taxon>
        <taxon>Pseudomonadaceae</taxon>
        <taxon>Stutzerimonas</taxon>
    </lineage>
</organism>
<evidence type="ECO:0000256" key="4">
    <source>
        <dbReference type="ARBA" id="ARBA00022839"/>
    </source>
</evidence>
<dbReference type="EMBL" id="JBHRXZ010000002">
    <property type="protein sequence ID" value="MFC3606482.1"/>
    <property type="molecule type" value="Genomic_DNA"/>
</dbReference>
<comment type="catalytic activity">
    <reaction evidence="5 6">
        <text>Exonucleolytic cleavage in either 5'- to 3'- or 3'- to 5'-direction to yield nucleoside 5'-phosphates.</text>
        <dbReference type="EC" id="3.1.11.6"/>
    </reaction>
</comment>
<dbReference type="HAMAP" id="MF_00378">
    <property type="entry name" value="Exonuc_7_L"/>
    <property type="match status" value="1"/>
</dbReference>
<reference evidence="11" key="1">
    <citation type="journal article" date="2019" name="Int. J. Syst. Evol. Microbiol.">
        <title>The Global Catalogue of Microorganisms (GCM) 10K type strain sequencing project: providing services to taxonomists for standard genome sequencing and annotation.</title>
        <authorList>
            <consortium name="The Broad Institute Genomics Platform"/>
            <consortium name="The Broad Institute Genome Sequencing Center for Infectious Disease"/>
            <person name="Wu L."/>
            <person name="Ma J."/>
        </authorList>
    </citation>
    <scope>NUCLEOTIDE SEQUENCE [LARGE SCALE GENOMIC DNA]</scope>
    <source>
        <strain evidence="11">KCTC 42447</strain>
    </source>
</reference>
<dbReference type="InterPro" id="IPR003753">
    <property type="entry name" value="Exonuc_VII_L"/>
</dbReference>
<gene>
    <name evidence="5 10" type="primary">xseA</name>
    <name evidence="10" type="ORF">ACFOMF_01600</name>
</gene>
<dbReference type="Gene3D" id="2.40.50.1010">
    <property type="match status" value="1"/>
</dbReference>
<comment type="function">
    <text evidence="5">Bidirectionally degrades single-stranded DNA into large acid-insoluble oligonucleotides, which are then degraded further into small acid-soluble oligonucleotides.</text>
</comment>
<evidence type="ECO:0000256" key="3">
    <source>
        <dbReference type="ARBA" id="ARBA00022801"/>
    </source>
</evidence>
<accession>A0ABV7T1S0</accession>
<keyword evidence="1 5" id="KW-0963">Cytoplasm</keyword>
<keyword evidence="4 5" id="KW-0269">Exonuclease</keyword>
<protein>
    <recommendedName>
        <fullName evidence="5">Exodeoxyribonuclease 7 large subunit</fullName>
        <ecNumber evidence="5">3.1.11.6</ecNumber>
    </recommendedName>
    <alternativeName>
        <fullName evidence="5">Exodeoxyribonuclease VII large subunit</fullName>
        <shortName evidence="5">Exonuclease VII large subunit</shortName>
    </alternativeName>
</protein>
<dbReference type="RefSeq" id="WP_386360555.1">
    <property type="nucleotide sequence ID" value="NZ_JBHRXZ010000002.1"/>
</dbReference>
<name>A0ABV7T1S0_9GAMM</name>
<evidence type="ECO:0000256" key="1">
    <source>
        <dbReference type="ARBA" id="ARBA00022490"/>
    </source>
</evidence>
<evidence type="ECO:0000259" key="8">
    <source>
        <dbReference type="Pfam" id="PF02601"/>
    </source>
</evidence>
<comment type="subunit">
    <text evidence="5">Heterooligomer composed of large and small subunits.</text>
</comment>
<dbReference type="GO" id="GO:0008855">
    <property type="term" value="F:exodeoxyribonuclease VII activity"/>
    <property type="evidence" value="ECO:0007669"/>
    <property type="project" value="UniProtKB-EC"/>
</dbReference>